<comment type="similarity">
    <text evidence="1">Belongs to the sel-1 family.</text>
</comment>
<evidence type="ECO:0000256" key="2">
    <source>
        <dbReference type="SAM" id="Phobius"/>
    </source>
</evidence>
<keyword evidence="2" id="KW-0812">Transmembrane</keyword>
<dbReference type="InterPro" id="IPR011990">
    <property type="entry name" value="TPR-like_helical_dom_sf"/>
</dbReference>
<dbReference type="SMART" id="SM00671">
    <property type="entry name" value="SEL1"/>
    <property type="match status" value="7"/>
</dbReference>
<proteinExistence type="inferred from homology"/>
<evidence type="ECO:0000313" key="4">
    <source>
        <dbReference type="Proteomes" id="UP000694416"/>
    </source>
</evidence>
<name>A0A8C9H5P4_9PRIM</name>
<dbReference type="Gene3D" id="1.25.40.10">
    <property type="entry name" value="Tetratricopeptide repeat domain"/>
    <property type="match status" value="3"/>
</dbReference>
<evidence type="ECO:0000256" key="1">
    <source>
        <dbReference type="ARBA" id="ARBA00038101"/>
    </source>
</evidence>
<evidence type="ECO:0008006" key="5">
    <source>
        <dbReference type="Google" id="ProtNLM"/>
    </source>
</evidence>
<sequence>MRILPKIFNLVYVLSYIILVLFFKGCASTYEKYTRSNEQKDVFVDAYELLDRGEHEKSFSLLKHCVHYDIRCLTLSGVFYYLGLVPVDRDVCNALYIWKVSADYGSADAQFYLGVMYSNYFSLPNLYSYYYNEEAENKSTMTNKITNKLILYRIINFLNAKYLKRELLIKFQINKKKHKKDKAKTFRNIPIITFNTNNKLIIKIKNIRYNIEELDEYFNKLNNFPMKDYYELDKNKNENIYYRLNHNLSLLYYYSSSLANHPGGNLALGVRYMHGYGVEKNCETACRYYFKITNETINMNKKTEFEIINFIKFNMPYFDGYTTNNKKIKNIEIFLETSLNENHRILTMIARRYLIGLYGVEKNYKKAHEYLLKSAKHNNSESISLLGYIYLLGLGVKKDYTKATEYFILGNKLNDSLSLNGLGYMHFLGLGKFKKNPYLAFYYFELAAKNNLSAAQLNLACLYLTGVGVTQSYQTAFYWLYKSLNNGNLLAAYVLGYMHYNGIITNRNCKLALSLLSKVAEHNLFVINTTNKIIKYTEKGRNAEAQFLMVLLAETGNVQSQISLSKQMHNHNFFFFLPINNKSKKIYASRYLAMASENNDFKSLYTLGDYAYNGYGLNVTVVPKNNLPMNYEYDINDSEYLFKKMSIDKHNTFVSNTKSPSVFDDGSSGNTLKKNREMEDVSTTSNMSKRISKNNSICHKTNATNESGSKTICIKNEEKTLVNTNKIISTDFIDEEGIIFSNTWKFNYSFKFIFNEVDYQLAYHHYKSIISHYPNNLHVIQVIAKACYKLGLMYYYGIGVSKNIQKALIYFNTAIKVYPSYKVPSVLFVLYIKFHRYLFFFKTKVKKMKKFFSFLS</sequence>
<accession>A0A8C9H5P4</accession>
<evidence type="ECO:0000313" key="3">
    <source>
        <dbReference type="Ensembl" id="ENSPTEP00000015081.1"/>
    </source>
</evidence>
<dbReference type="Ensembl" id="ENSPTET00000022551.1">
    <property type="protein sequence ID" value="ENSPTEP00000015081.1"/>
    <property type="gene ID" value="ENSPTEG00000016791.1"/>
</dbReference>
<dbReference type="PANTHER" id="PTHR11102">
    <property type="entry name" value="SEL-1-LIKE PROTEIN"/>
    <property type="match status" value="1"/>
</dbReference>
<dbReference type="Proteomes" id="UP000694416">
    <property type="component" value="Unplaced"/>
</dbReference>
<dbReference type="Pfam" id="PF08238">
    <property type="entry name" value="Sel1"/>
    <property type="match status" value="8"/>
</dbReference>
<organism evidence="3 4">
    <name type="scientific">Piliocolobus tephrosceles</name>
    <name type="common">Ugandan red Colobus</name>
    <dbReference type="NCBI Taxonomy" id="591936"/>
    <lineage>
        <taxon>Eukaryota</taxon>
        <taxon>Metazoa</taxon>
        <taxon>Chordata</taxon>
        <taxon>Craniata</taxon>
        <taxon>Vertebrata</taxon>
        <taxon>Euteleostomi</taxon>
        <taxon>Mammalia</taxon>
        <taxon>Eutheria</taxon>
        <taxon>Euarchontoglires</taxon>
        <taxon>Primates</taxon>
        <taxon>Haplorrhini</taxon>
        <taxon>Catarrhini</taxon>
        <taxon>Cercopithecidae</taxon>
        <taxon>Colobinae</taxon>
        <taxon>Piliocolobus</taxon>
    </lineage>
</organism>
<keyword evidence="2" id="KW-0472">Membrane</keyword>
<dbReference type="InterPro" id="IPR006597">
    <property type="entry name" value="Sel1-like"/>
</dbReference>
<keyword evidence="2" id="KW-1133">Transmembrane helix</keyword>
<dbReference type="GO" id="GO:0036503">
    <property type="term" value="P:ERAD pathway"/>
    <property type="evidence" value="ECO:0007669"/>
    <property type="project" value="TreeGrafter"/>
</dbReference>
<dbReference type="AlphaFoldDB" id="A0A8C9H5P4"/>
<dbReference type="GO" id="GO:0005789">
    <property type="term" value="C:endoplasmic reticulum membrane"/>
    <property type="evidence" value="ECO:0007669"/>
    <property type="project" value="TreeGrafter"/>
</dbReference>
<keyword evidence="4" id="KW-1185">Reference proteome</keyword>
<reference evidence="3" key="2">
    <citation type="submission" date="2025-09" db="UniProtKB">
        <authorList>
            <consortium name="Ensembl"/>
        </authorList>
    </citation>
    <scope>IDENTIFICATION</scope>
</reference>
<protein>
    <recommendedName>
        <fullName evidence="5">Ubiquitin-protein ligase</fullName>
    </recommendedName>
</protein>
<reference evidence="3" key="1">
    <citation type="submission" date="2025-08" db="UniProtKB">
        <authorList>
            <consortium name="Ensembl"/>
        </authorList>
    </citation>
    <scope>IDENTIFICATION</scope>
</reference>
<feature type="transmembrane region" description="Helical" evidence="2">
    <location>
        <begin position="7"/>
        <end position="25"/>
    </location>
</feature>
<dbReference type="SUPFAM" id="SSF81901">
    <property type="entry name" value="HCP-like"/>
    <property type="match status" value="5"/>
</dbReference>
<dbReference type="InterPro" id="IPR050767">
    <property type="entry name" value="Sel1_AlgK"/>
</dbReference>
<dbReference type="PANTHER" id="PTHR11102:SF147">
    <property type="entry name" value="SEL1L ADAPTOR SUBUNIT OF ERAD E3 UBIQUITIN LIGASE"/>
    <property type="match status" value="1"/>
</dbReference>